<evidence type="ECO:0000313" key="11">
    <source>
        <dbReference type="Proteomes" id="UP000243297"/>
    </source>
</evidence>
<evidence type="ECO:0000256" key="1">
    <source>
        <dbReference type="ARBA" id="ARBA00006471"/>
    </source>
</evidence>
<dbReference type="EMBL" id="FUWY01000010">
    <property type="protein sequence ID" value="SKA03179.1"/>
    <property type="molecule type" value="Genomic_DNA"/>
</dbReference>
<evidence type="ECO:0000256" key="3">
    <source>
        <dbReference type="ARBA" id="ARBA00022884"/>
    </source>
</evidence>
<dbReference type="InterPro" id="IPR035987">
    <property type="entry name" value="Ribosomal_uS8_sf"/>
</dbReference>
<dbReference type="InterPro" id="IPR000630">
    <property type="entry name" value="Ribosomal_uS8"/>
</dbReference>
<evidence type="ECO:0000256" key="5">
    <source>
        <dbReference type="ARBA" id="ARBA00023274"/>
    </source>
</evidence>
<dbReference type="Gene3D" id="3.30.1490.10">
    <property type="match status" value="1"/>
</dbReference>
<accession>A0A1T4QHI4</accession>
<dbReference type="Gene3D" id="3.30.1370.30">
    <property type="match status" value="1"/>
</dbReference>
<keyword evidence="5 8" id="KW-0687">Ribonucleoprotein</keyword>
<keyword evidence="11" id="KW-1185">Reference proteome</keyword>
<dbReference type="AlphaFoldDB" id="A0A1T4QHI4"/>
<dbReference type="GO" id="GO:0006412">
    <property type="term" value="P:translation"/>
    <property type="evidence" value="ECO:0007669"/>
    <property type="project" value="UniProtKB-UniRule"/>
</dbReference>
<evidence type="ECO:0000256" key="2">
    <source>
        <dbReference type="ARBA" id="ARBA00022730"/>
    </source>
</evidence>
<dbReference type="STRING" id="118967.SAMN02745191_0023"/>
<evidence type="ECO:0000313" key="10">
    <source>
        <dbReference type="EMBL" id="SKA03179.1"/>
    </source>
</evidence>
<dbReference type="GO" id="GO:0003735">
    <property type="term" value="F:structural constituent of ribosome"/>
    <property type="evidence" value="ECO:0007669"/>
    <property type="project" value="InterPro"/>
</dbReference>
<comment type="subunit">
    <text evidence="7 8">Part of the 30S ribosomal subunit. Contacts proteins S5 and S12.</text>
</comment>
<dbReference type="NCBIfam" id="NF001109">
    <property type="entry name" value="PRK00136.1"/>
    <property type="match status" value="1"/>
</dbReference>
<dbReference type="FunFam" id="3.30.1490.10:FF:000001">
    <property type="entry name" value="30S ribosomal protein S8"/>
    <property type="match status" value="1"/>
</dbReference>
<dbReference type="PANTHER" id="PTHR11758">
    <property type="entry name" value="40S RIBOSOMAL PROTEIN S15A"/>
    <property type="match status" value="1"/>
</dbReference>
<evidence type="ECO:0000256" key="4">
    <source>
        <dbReference type="ARBA" id="ARBA00022980"/>
    </source>
</evidence>
<evidence type="ECO:0000256" key="9">
    <source>
        <dbReference type="RuleBase" id="RU003660"/>
    </source>
</evidence>
<reference evidence="11" key="1">
    <citation type="submission" date="2017-02" db="EMBL/GenBank/DDBJ databases">
        <authorList>
            <person name="Varghese N."/>
            <person name="Submissions S."/>
        </authorList>
    </citation>
    <scope>NUCLEOTIDE SEQUENCE [LARGE SCALE GENOMIC DNA]</scope>
    <source>
        <strain evidence="11">ATCC 25662</strain>
    </source>
</reference>
<name>A0A1T4QHI4_9FIRM</name>
<evidence type="ECO:0000256" key="6">
    <source>
        <dbReference type="ARBA" id="ARBA00035258"/>
    </source>
</evidence>
<dbReference type="Pfam" id="PF00410">
    <property type="entry name" value="Ribosomal_S8"/>
    <property type="match status" value="1"/>
</dbReference>
<organism evidence="10 11">
    <name type="scientific">Anaerorhabdus furcosa</name>
    <dbReference type="NCBI Taxonomy" id="118967"/>
    <lineage>
        <taxon>Bacteria</taxon>
        <taxon>Bacillati</taxon>
        <taxon>Bacillota</taxon>
        <taxon>Erysipelotrichia</taxon>
        <taxon>Erysipelotrichales</taxon>
        <taxon>Erysipelotrichaceae</taxon>
        <taxon>Anaerorhabdus</taxon>
    </lineage>
</organism>
<dbReference type="OrthoDB" id="9802617at2"/>
<dbReference type="Proteomes" id="UP000243297">
    <property type="component" value="Unassembled WGS sequence"/>
</dbReference>
<dbReference type="RefSeq" id="WP_078712838.1">
    <property type="nucleotide sequence ID" value="NZ_FUWY01000010.1"/>
</dbReference>
<keyword evidence="3 8" id="KW-0694">RNA-binding</keyword>
<dbReference type="GO" id="GO:0019843">
    <property type="term" value="F:rRNA binding"/>
    <property type="evidence" value="ECO:0007669"/>
    <property type="project" value="UniProtKB-UniRule"/>
</dbReference>
<gene>
    <name evidence="8" type="primary">rpsH</name>
    <name evidence="10" type="ORF">SAMN02745191_0023</name>
</gene>
<dbReference type="FunFam" id="3.30.1370.30:FF:000002">
    <property type="entry name" value="30S ribosomal protein S8"/>
    <property type="match status" value="1"/>
</dbReference>
<evidence type="ECO:0000256" key="7">
    <source>
        <dbReference type="ARBA" id="ARBA00046740"/>
    </source>
</evidence>
<dbReference type="HAMAP" id="MF_01302_B">
    <property type="entry name" value="Ribosomal_uS8_B"/>
    <property type="match status" value="1"/>
</dbReference>
<proteinExistence type="inferred from homology"/>
<keyword evidence="2 8" id="KW-0699">rRNA-binding</keyword>
<dbReference type="GO" id="GO:0005737">
    <property type="term" value="C:cytoplasm"/>
    <property type="evidence" value="ECO:0007669"/>
    <property type="project" value="UniProtKB-ARBA"/>
</dbReference>
<evidence type="ECO:0000256" key="8">
    <source>
        <dbReference type="HAMAP-Rule" id="MF_01302"/>
    </source>
</evidence>
<keyword evidence="4 8" id="KW-0689">Ribosomal protein</keyword>
<sequence>MNMTDPIADMLTRIRNGVQARHETVEIPASKVKVEIAKILKSEGYIMNYAVSGETAAEKKITVTLKYGANNEKVISGIKRISKPGLRVYAKTDSVPRVLNGLGIAIISTSQGLMTDKEARAKHAGGEVVAYVW</sequence>
<comment type="function">
    <text evidence="8">One of the primary rRNA binding proteins, it binds directly to 16S rRNA central domain where it helps coordinate assembly of the platform of the 30S subunit.</text>
</comment>
<dbReference type="InterPro" id="IPR047863">
    <property type="entry name" value="Ribosomal_uS8_CS"/>
</dbReference>
<dbReference type="GO" id="GO:1990904">
    <property type="term" value="C:ribonucleoprotein complex"/>
    <property type="evidence" value="ECO:0007669"/>
    <property type="project" value="UniProtKB-KW"/>
</dbReference>
<dbReference type="PROSITE" id="PS00053">
    <property type="entry name" value="RIBOSOMAL_S8"/>
    <property type="match status" value="1"/>
</dbReference>
<dbReference type="GO" id="GO:0005840">
    <property type="term" value="C:ribosome"/>
    <property type="evidence" value="ECO:0007669"/>
    <property type="project" value="UniProtKB-KW"/>
</dbReference>
<comment type="similarity">
    <text evidence="1 8 9">Belongs to the universal ribosomal protein uS8 family.</text>
</comment>
<protein>
    <recommendedName>
        <fullName evidence="6 8">Small ribosomal subunit protein uS8</fullName>
    </recommendedName>
</protein>
<dbReference type="SUPFAM" id="SSF56047">
    <property type="entry name" value="Ribosomal protein S8"/>
    <property type="match status" value="1"/>
</dbReference>